<evidence type="ECO:0000313" key="2">
    <source>
        <dbReference type="EMBL" id="WND19249.1"/>
    </source>
</evidence>
<protein>
    <submittedName>
        <fullName evidence="2">Uncharacterized protein</fullName>
    </submittedName>
</protein>
<accession>A0ABY9UA15</accession>
<gene>
    <name evidence="2" type="ORF">RI060_18685</name>
</gene>
<organism evidence="2 3">
    <name type="scientific">Streptomyces violaceus</name>
    <name type="common">Streptomyces venezuelae</name>
    <dbReference type="NCBI Taxonomy" id="1936"/>
    <lineage>
        <taxon>Bacteria</taxon>
        <taxon>Bacillati</taxon>
        <taxon>Actinomycetota</taxon>
        <taxon>Actinomycetes</taxon>
        <taxon>Kitasatosporales</taxon>
        <taxon>Streptomycetaceae</taxon>
        <taxon>Streptomyces</taxon>
    </lineage>
</organism>
<dbReference type="EMBL" id="CP134213">
    <property type="protein sequence ID" value="WND19249.1"/>
    <property type="molecule type" value="Genomic_DNA"/>
</dbReference>
<keyword evidence="1" id="KW-1133">Transmembrane helix</keyword>
<dbReference type="Proteomes" id="UP001249394">
    <property type="component" value="Chromosome"/>
</dbReference>
<keyword evidence="3" id="KW-1185">Reference proteome</keyword>
<keyword evidence="1" id="KW-0812">Transmembrane</keyword>
<evidence type="ECO:0000256" key="1">
    <source>
        <dbReference type="SAM" id="Phobius"/>
    </source>
</evidence>
<sequence>MESEPAIFAGAVFSLFGGGLLAWTVTRVRRHLPVAEGVRPVASATLASVVAVLALTAGTWCFTRL</sequence>
<name>A0ABY9UA15_STRVL</name>
<proteinExistence type="predicted"/>
<reference evidence="2 3" key="1">
    <citation type="submission" date="2023-09" db="EMBL/GenBank/DDBJ databases">
        <title>The genome sequence of Streptomyces anthocyanicus.</title>
        <authorList>
            <person name="Mo P."/>
        </authorList>
    </citation>
    <scope>NUCLEOTIDE SEQUENCE [LARGE SCALE GENOMIC DNA]</scope>
    <source>
        <strain evidence="2 3">JCM 4387</strain>
    </source>
</reference>
<feature type="transmembrane region" description="Helical" evidence="1">
    <location>
        <begin position="37"/>
        <end position="60"/>
    </location>
</feature>
<keyword evidence="1" id="KW-0472">Membrane</keyword>
<feature type="transmembrane region" description="Helical" evidence="1">
    <location>
        <begin position="6"/>
        <end position="25"/>
    </location>
</feature>
<evidence type="ECO:0000313" key="3">
    <source>
        <dbReference type="Proteomes" id="UP001249394"/>
    </source>
</evidence>